<dbReference type="RefSeq" id="WP_377708948.1">
    <property type="nucleotide sequence ID" value="NZ_JBHSMP010000005.1"/>
</dbReference>
<comment type="caution">
    <text evidence="2">The sequence shown here is derived from an EMBL/GenBank/DDBJ whole genome shotgun (WGS) entry which is preliminary data.</text>
</comment>
<accession>A0ABW0J3C9</accession>
<organism evidence="2 3">
    <name type="scientific">Paraburkholderia denitrificans</name>
    <dbReference type="NCBI Taxonomy" id="694025"/>
    <lineage>
        <taxon>Bacteria</taxon>
        <taxon>Pseudomonadati</taxon>
        <taxon>Pseudomonadota</taxon>
        <taxon>Betaproteobacteria</taxon>
        <taxon>Burkholderiales</taxon>
        <taxon>Burkholderiaceae</taxon>
        <taxon>Paraburkholderia</taxon>
    </lineage>
</organism>
<evidence type="ECO:0000313" key="3">
    <source>
        <dbReference type="Proteomes" id="UP001596103"/>
    </source>
</evidence>
<dbReference type="Proteomes" id="UP001596103">
    <property type="component" value="Unassembled WGS sequence"/>
</dbReference>
<keyword evidence="3" id="KW-1185">Reference proteome</keyword>
<dbReference type="EMBL" id="JBHSMP010000005">
    <property type="protein sequence ID" value="MFC5427499.1"/>
    <property type="molecule type" value="Genomic_DNA"/>
</dbReference>
<keyword evidence="2" id="KW-0238">DNA-binding</keyword>
<name>A0ABW0J3C9_9BURK</name>
<sequence length="50" mass="5821">MASIIKKGSKWQARVIRKEFPVQSKSFDTKKEAQLWANEIENSMFTGVFE</sequence>
<feature type="domain" description="AP2-like integrase N-terminal" evidence="1">
    <location>
        <begin position="26"/>
        <end position="47"/>
    </location>
</feature>
<proteinExistence type="predicted"/>
<dbReference type="InterPro" id="IPR028259">
    <property type="entry name" value="AP2-like_int_N"/>
</dbReference>
<protein>
    <submittedName>
        <fullName evidence="2">Arm DNA-binding domain-containing protein</fullName>
    </submittedName>
</protein>
<evidence type="ECO:0000313" key="2">
    <source>
        <dbReference type="EMBL" id="MFC5427499.1"/>
    </source>
</evidence>
<dbReference type="Pfam" id="PF14657">
    <property type="entry name" value="Arm-DNA-bind_4"/>
    <property type="match status" value="1"/>
</dbReference>
<dbReference type="GO" id="GO:0003677">
    <property type="term" value="F:DNA binding"/>
    <property type="evidence" value="ECO:0007669"/>
    <property type="project" value="UniProtKB-KW"/>
</dbReference>
<evidence type="ECO:0000259" key="1">
    <source>
        <dbReference type="Pfam" id="PF14657"/>
    </source>
</evidence>
<gene>
    <name evidence="2" type="ORF">ACFPTO_01550</name>
</gene>
<reference evidence="3" key="1">
    <citation type="journal article" date="2019" name="Int. J. Syst. Evol. Microbiol.">
        <title>The Global Catalogue of Microorganisms (GCM) 10K type strain sequencing project: providing services to taxonomists for standard genome sequencing and annotation.</title>
        <authorList>
            <consortium name="The Broad Institute Genomics Platform"/>
            <consortium name="The Broad Institute Genome Sequencing Center for Infectious Disease"/>
            <person name="Wu L."/>
            <person name="Ma J."/>
        </authorList>
    </citation>
    <scope>NUCLEOTIDE SEQUENCE [LARGE SCALE GENOMIC DNA]</scope>
    <source>
        <strain evidence="3">CCUG 56042</strain>
    </source>
</reference>